<evidence type="ECO:0000256" key="1">
    <source>
        <dbReference type="SAM" id="MobiDB-lite"/>
    </source>
</evidence>
<dbReference type="AlphaFoldDB" id="A0AAV2M0C5"/>
<gene>
    <name evidence="2" type="ORF">KC01_LOCUS33871</name>
</gene>
<feature type="region of interest" description="Disordered" evidence="1">
    <location>
        <begin position="1"/>
        <end position="26"/>
    </location>
</feature>
<name>A0AAV2M0C5_KNICA</name>
<reference evidence="2 3" key="1">
    <citation type="submission" date="2024-04" db="EMBL/GenBank/DDBJ databases">
        <authorList>
            <person name="Waldvogel A.-M."/>
            <person name="Schoenle A."/>
        </authorList>
    </citation>
    <scope>NUCLEOTIDE SEQUENCE [LARGE SCALE GENOMIC DNA]</scope>
</reference>
<keyword evidence="3" id="KW-1185">Reference proteome</keyword>
<protein>
    <submittedName>
        <fullName evidence="2">Uncharacterized protein</fullName>
    </submittedName>
</protein>
<accession>A0AAV2M0C5</accession>
<dbReference type="EMBL" id="OZ035827">
    <property type="protein sequence ID" value="CAL1606751.1"/>
    <property type="molecule type" value="Genomic_DNA"/>
</dbReference>
<sequence length="131" mass="13929">MLGAGFGSRSVASHVPSEAEVQRSDARISLPADAALRWIQPASSARSRKNTGDTGVKAPNLRGQPLLTAPDWEMDGACLPKAPESRSLLTDAPQGHLTPNSFLISFNAVCSNGNTFFILRLVTRKLTSLLG</sequence>
<proteinExistence type="predicted"/>
<evidence type="ECO:0000313" key="2">
    <source>
        <dbReference type="EMBL" id="CAL1606751.1"/>
    </source>
</evidence>
<feature type="region of interest" description="Disordered" evidence="1">
    <location>
        <begin position="41"/>
        <end position="65"/>
    </location>
</feature>
<dbReference type="Proteomes" id="UP001497482">
    <property type="component" value="Chromosome 5"/>
</dbReference>
<organism evidence="2 3">
    <name type="scientific">Knipowitschia caucasica</name>
    <name type="common">Caucasian dwarf goby</name>
    <name type="synonym">Pomatoschistus caucasicus</name>
    <dbReference type="NCBI Taxonomy" id="637954"/>
    <lineage>
        <taxon>Eukaryota</taxon>
        <taxon>Metazoa</taxon>
        <taxon>Chordata</taxon>
        <taxon>Craniata</taxon>
        <taxon>Vertebrata</taxon>
        <taxon>Euteleostomi</taxon>
        <taxon>Actinopterygii</taxon>
        <taxon>Neopterygii</taxon>
        <taxon>Teleostei</taxon>
        <taxon>Neoteleostei</taxon>
        <taxon>Acanthomorphata</taxon>
        <taxon>Gobiaria</taxon>
        <taxon>Gobiiformes</taxon>
        <taxon>Gobioidei</taxon>
        <taxon>Gobiidae</taxon>
        <taxon>Gobiinae</taxon>
        <taxon>Knipowitschia</taxon>
    </lineage>
</organism>
<evidence type="ECO:0000313" key="3">
    <source>
        <dbReference type="Proteomes" id="UP001497482"/>
    </source>
</evidence>